<comment type="caution">
    <text evidence="1">The sequence shown here is derived from an EMBL/GenBank/DDBJ whole genome shotgun (WGS) entry which is preliminary data.</text>
</comment>
<evidence type="ECO:0000313" key="2">
    <source>
        <dbReference type="Proteomes" id="UP000389128"/>
    </source>
</evidence>
<dbReference type="EMBL" id="SDKK01000017">
    <property type="protein sequence ID" value="TYC54721.1"/>
    <property type="molecule type" value="Genomic_DNA"/>
</dbReference>
<sequence>MSRTLVLSPESEIRIEMDPGFRSVFMGSRMSLEAAGLVPEDIKWPVGSDWSIWEEGPFQCFLLRHSSNSRMKQSVWDTQDSWRLSMFIRNKPSDHREQLIIAEKARELARAAWRLSPAGEQQRERWRAARKDKGYCEFMERVLPPKKTRAKRATTPRAEA</sequence>
<protein>
    <submittedName>
        <fullName evidence="1">Uncharacterized protein</fullName>
    </submittedName>
</protein>
<dbReference type="OrthoDB" id="9092138at2"/>
<proteinExistence type="predicted"/>
<name>A0A6C2CL26_9RHOO</name>
<dbReference type="AlphaFoldDB" id="A0A6C2CL26"/>
<accession>A0A6C2CL26</accession>
<evidence type="ECO:0000313" key="1">
    <source>
        <dbReference type="EMBL" id="TYC54721.1"/>
    </source>
</evidence>
<reference evidence="1 2" key="1">
    <citation type="submission" date="2019-01" db="EMBL/GenBank/DDBJ databases">
        <title>Zoogloea oleivorans genome sequencing and assembly.</title>
        <authorList>
            <person name="Tancsics A."/>
            <person name="Farkas M."/>
            <person name="Kriszt B."/>
            <person name="Maroti G."/>
            <person name="Horvath B."/>
        </authorList>
    </citation>
    <scope>NUCLEOTIDE SEQUENCE [LARGE SCALE GENOMIC DNA]</scope>
    <source>
        <strain evidence="1 2">Buc</strain>
    </source>
</reference>
<dbReference type="Proteomes" id="UP000389128">
    <property type="component" value="Unassembled WGS sequence"/>
</dbReference>
<gene>
    <name evidence="1" type="ORF">ETQ85_17700</name>
</gene>
<dbReference type="RefSeq" id="WP_148580414.1">
    <property type="nucleotide sequence ID" value="NZ_SDKK01000017.1"/>
</dbReference>
<organism evidence="1 2">
    <name type="scientific">Zoogloea oleivorans</name>
    <dbReference type="NCBI Taxonomy" id="1552750"/>
    <lineage>
        <taxon>Bacteria</taxon>
        <taxon>Pseudomonadati</taxon>
        <taxon>Pseudomonadota</taxon>
        <taxon>Betaproteobacteria</taxon>
        <taxon>Rhodocyclales</taxon>
        <taxon>Zoogloeaceae</taxon>
        <taxon>Zoogloea</taxon>
    </lineage>
</organism>
<keyword evidence="2" id="KW-1185">Reference proteome</keyword>